<dbReference type="GO" id="GO:0009279">
    <property type="term" value="C:cell outer membrane"/>
    <property type="evidence" value="ECO:0007669"/>
    <property type="project" value="UniProtKB-SubCell"/>
</dbReference>
<evidence type="ECO:0000256" key="1">
    <source>
        <dbReference type="ARBA" id="ARBA00004571"/>
    </source>
</evidence>
<keyword evidence="2 7" id="KW-0813">Transport</keyword>
<evidence type="ECO:0000256" key="5">
    <source>
        <dbReference type="ARBA" id="ARBA00023136"/>
    </source>
</evidence>
<organism evidence="9 10">
    <name type="scientific">Aliidiomarina soli</name>
    <dbReference type="NCBI Taxonomy" id="1928574"/>
    <lineage>
        <taxon>Bacteria</taxon>
        <taxon>Pseudomonadati</taxon>
        <taxon>Pseudomonadota</taxon>
        <taxon>Gammaproteobacteria</taxon>
        <taxon>Alteromonadales</taxon>
        <taxon>Idiomarinaceae</taxon>
        <taxon>Aliidiomarina</taxon>
    </lineage>
</organism>
<evidence type="ECO:0000313" key="10">
    <source>
        <dbReference type="Proteomes" id="UP000287823"/>
    </source>
</evidence>
<keyword evidence="10" id="KW-1185">Reference proteome</keyword>
<keyword evidence="8" id="KW-0732">Signal</keyword>
<reference evidence="9 10" key="1">
    <citation type="journal article" date="2011" name="Front. Microbiol.">
        <title>Genomic signatures of strain selection and enhancement in Bacillus atrophaeus var. globigii, a historical biowarfare simulant.</title>
        <authorList>
            <person name="Gibbons H.S."/>
            <person name="Broomall S.M."/>
            <person name="McNew L.A."/>
            <person name="Daligault H."/>
            <person name="Chapman C."/>
            <person name="Bruce D."/>
            <person name="Karavis M."/>
            <person name="Krepps M."/>
            <person name="McGregor P.A."/>
            <person name="Hong C."/>
            <person name="Park K.H."/>
            <person name="Akmal A."/>
            <person name="Feldman A."/>
            <person name="Lin J.S."/>
            <person name="Chang W.E."/>
            <person name="Higgs B.W."/>
            <person name="Demirev P."/>
            <person name="Lindquist J."/>
            <person name="Liem A."/>
            <person name="Fochler E."/>
            <person name="Read T.D."/>
            <person name="Tapia R."/>
            <person name="Johnson S."/>
            <person name="Bishop-Lilly K.A."/>
            <person name="Detter C."/>
            <person name="Han C."/>
            <person name="Sozhamannan S."/>
            <person name="Rosenzweig C.N."/>
            <person name="Skowronski E.W."/>
        </authorList>
    </citation>
    <scope>NUCLEOTIDE SEQUENCE [LARGE SCALE GENOMIC DNA]</scope>
    <source>
        <strain evidence="9 10">Y4G10-17</strain>
    </source>
</reference>
<comment type="subcellular location">
    <subcellularLocation>
        <location evidence="1 7">Cell outer membrane</location>
        <topology evidence="1 7">Multi-pass membrane protein</topology>
    </subcellularLocation>
</comment>
<dbReference type="RefSeq" id="WP_126799811.1">
    <property type="nucleotide sequence ID" value="NZ_PIPO01000006.1"/>
</dbReference>
<evidence type="ECO:0000256" key="6">
    <source>
        <dbReference type="ARBA" id="ARBA00023237"/>
    </source>
</evidence>
<dbReference type="Proteomes" id="UP000287823">
    <property type="component" value="Unassembled WGS sequence"/>
</dbReference>
<accession>A0A432WD54</accession>
<gene>
    <name evidence="9" type="ORF">CWE14_13235</name>
</gene>
<name>A0A432WD54_9GAMM</name>
<evidence type="ECO:0000313" key="9">
    <source>
        <dbReference type="EMBL" id="RUO30328.1"/>
    </source>
</evidence>
<proteinExistence type="inferred from homology"/>
<keyword evidence="3 7" id="KW-1134">Transmembrane beta strand</keyword>
<evidence type="ECO:0000256" key="2">
    <source>
        <dbReference type="ARBA" id="ARBA00022448"/>
    </source>
</evidence>
<dbReference type="InterPro" id="IPR039426">
    <property type="entry name" value="TonB-dep_rcpt-like"/>
</dbReference>
<comment type="similarity">
    <text evidence="7">Belongs to the TonB-dependent receptor family.</text>
</comment>
<evidence type="ECO:0000256" key="3">
    <source>
        <dbReference type="ARBA" id="ARBA00022452"/>
    </source>
</evidence>
<keyword evidence="6 7" id="KW-0998">Cell outer membrane</keyword>
<dbReference type="PROSITE" id="PS52016">
    <property type="entry name" value="TONB_DEPENDENT_REC_3"/>
    <property type="match status" value="1"/>
</dbReference>
<protein>
    <submittedName>
        <fullName evidence="9">Uncharacterized protein</fullName>
    </submittedName>
</protein>
<feature type="chain" id="PRO_5019558517" evidence="8">
    <location>
        <begin position="27"/>
        <end position="900"/>
    </location>
</feature>
<comment type="caution">
    <text evidence="9">The sequence shown here is derived from an EMBL/GenBank/DDBJ whole genome shotgun (WGS) entry which is preliminary data.</text>
</comment>
<dbReference type="EMBL" id="PIPO01000006">
    <property type="protein sequence ID" value="RUO30328.1"/>
    <property type="molecule type" value="Genomic_DNA"/>
</dbReference>
<keyword evidence="5 7" id="KW-0472">Membrane</keyword>
<evidence type="ECO:0000256" key="8">
    <source>
        <dbReference type="SAM" id="SignalP"/>
    </source>
</evidence>
<evidence type="ECO:0000256" key="4">
    <source>
        <dbReference type="ARBA" id="ARBA00022692"/>
    </source>
</evidence>
<dbReference type="InterPro" id="IPR036942">
    <property type="entry name" value="Beta-barrel_TonB_sf"/>
</dbReference>
<evidence type="ECO:0000256" key="7">
    <source>
        <dbReference type="PROSITE-ProRule" id="PRU01360"/>
    </source>
</evidence>
<dbReference type="AlphaFoldDB" id="A0A432WD54"/>
<feature type="signal peptide" evidence="8">
    <location>
        <begin position="1"/>
        <end position="26"/>
    </location>
</feature>
<dbReference type="SUPFAM" id="SSF56935">
    <property type="entry name" value="Porins"/>
    <property type="match status" value="1"/>
</dbReference>
<dbReference type="Gene3D" id="2.40.170.20">
    <property type="entry name" value="TonB-dependent receptor, beta-barrel domain"/>
    <property type="match status" value="1"/>
</dbReference>
<keyword evidence="4 7" id="KW-0812">Transmembrane</keyword>
<sequence length="900" mass="102273">MKMIRNHWVRASLLALTWMFCGTLLAQSEQESEVEALQTSDSATEADTEADPRIERIEIRGRRWLPETTTAEGSFTLSREFLDNALKGNGNVTDMLLFLPGVQGAEGALSADRQGEIKSQLISVSGAQPWQTSFVLDGLDNNSYLDPGSSGRSVTAINDVQGHPEASFVNHELIGSVTLYDSNVPARFGAFNGGVVDMELRYAQSAPTFTLDYRRSNSGWGSYHYIDDRRYNEDAEAAAQQIDWPREPEFDKESLTFSLSHQLSDRQSLMLSVARTTSTITDISLNEAVQTERESVSTSLSYQLDDLLFDRLRFNLGYSPYSGRHLIKDVLDSEFDLDGGGMRASVGAWNSLWGGQWQAKLAWSQSENSRQAPNVFLPWYRAAGKDWGIDQGSPPFSMQGGYGDLDKTQTSWSATTDFSRELDAQWLGARHSFELGLGVERMLLRRQRPQTSAVYSAPFRDASVQCGGQTLDCIEQSYRMSLDELAAELGGQIDFSNPDHIQAYQDNLLTRGQFMRYRRLYLSEDIEVILNQANAYAEYHFDWPRLQLTLGGRSDYDDFLENLNLAYRTRASWDLFGNDMTRLNAGFNRYYAANLVTYQLREAQRPYLTQYRPISNGEVAGWITSSSAARYRYRFDDVRTPYSDEVSVGINQRLWHNAMLTLRYVQRRGYDQITRGPQEYIDGYTYLYQTNEGSNRHDRVSLSLNQAWQNHSLTFNINYTDNESSAESYDDTVLGVPEDELVVLRRQIEVGDEAGTMYQLMSYDDLTRRQMDFSRPLTANLVWNASWLEAFSSTLSLAYVGEFESVIDTGILYEMSRGDVVCDDCDLQNLTYPLFDEYERPARVSTNARLEYRLGLSKDWSAALNLEINNLFNQRTHLVSPGSAGIEVGREFWLGVNVRW</sequence>